<protein>
    <recommendedName>
        <fullName evidence="1">NrtR DNA-binding winged helix domain-containing protein</fullName>
    </recommendedName>
</protein>
<dbReference type="EMBL" id="CP038141">
    <property type="protein sequence ID" value="QDH17773.1"/>
    <property type="molecule type" value="Genomic_DNA"/>
</dbReference>
<dbReference type="Proteomes" id="UP000316313">
    <property type="component" value="Chromosome"/>
</dbReference>
<dbReference type="KEGG" id="ssam:E3D00_09490"/>
<dbReference type="InterPro" id="IPR036390">
    <property type="entry name" value="WH_DNA-bd_sf"/>
</dbReference>
<evidence type="ECO:0000259" key="1">
    <source>
        <dbReference type="Pfam" id="PF21906"/>
    </source>
</evidence>
<dbReference type="AlphaFoldDB" id="A0A4Y6UJJ8"/>
<sequence>MANHVAICRAELVAVLNAVQHGVPKVLTLQEGKTLPAGPLETEHTSLQRGLRQWVEWQTGFLLGHVEQLYTFWDPLPQEKQGLIRASYMALTREDISSQSNNWRSWYDYFPWEDRRSNEGAELLKKLIEPLHEWAANDLKKLARLRTVFGLKNQKWDDAAVLERYELLWEAGLVAESPLFQGSSISDASMLYDHRRILATAISRLRAKIRYTPVIFQLVPERFTLFQLQQTMEALAGRYMHKQNFRRLVLNQGLVKETDYYENKVQGRPARLYQFCDDAADHCYLDGAKQPLENLS</sequence>
<gene>
    <name evidence="2" type="ORF">E3D00_09490</name>
</gene>
<dbReference type="Gene3D" id="3.90.79.10">
    <property type="entry name" value="Nucleoside Triphosphate Pyrophosphohydrolase"/>
    <property type="match status" value="1"/>
</dbReference>
<dbReference type="InterPro" id="IPR011213">
    <property type="entry name" value="NMN_biosyn"/>
</dbReference>
<dbReference type="RefSeq" id="WP_141462038.1">
    <property type="nucleotide sequence ID" value="NZ_CP038141.1"/>
</dbReference>
<evidence type="ECO:0000313" key="3">
    <source>
        <dbReference type="Proteomes" id="UP000316313"/>
    </source>
</evidence>
<dbReference type="InterPro" id="IPR036388">
    <property type="entry name" value="WH-like_DNA-bd_sf"/>
</dbReference>
<dbReference type="OrthoDB" id="9786141at2"/>
<accession>A0A4Y6UJJ8</accession>
<name>A0A4Y6UJJ8_9PROT</name>
<organism evidence="2 3">
    <name type="scientific">Swingsia samuiensis</name>
    <dbReference type="NCBI Taxonomy" id="1293412"/>
    <lineage>
        <taxon>Bacteria</taxon>
        <taxon>Pseudomonadati</taxon>
        <taxon>Pseudomonadota</taxon>
        <taxon>Alphaproteobacteria</taxon>
        <taxon>Acetobacterales</taxon>
        <taxon>Acetobacteraceae</taxon>
        <taxon>Swingsia</taxon>
    </lineage>
</organism>
<reference evidence="2 3" key="1">
    <citation type="submission" date="2019-03" db="EMBL/GenBank/DDBJ databases">
        <title>The complete genome sequence of Swingsia samuiensis NBRC107927(T).</title>
        <authorList>
            <person name="Chua K.-O."/>
            <person name="Chan K.-G."/>
            <person name="See-Too W.-S."/>
        </authorList>
    </citation>
    <scope>NUCLEOTIDE SEQUENCE [LARGE SCALE GENOMIC DNA]</scope>
    <source>
        <strain evidence="2 3">AH83</strain>
    </source>
</reference>
<evidence type="ECO:0000313" key="2">
    <source>
        <dbReference type="EMBL" id="QDH17773.1"/>
    </source>
</evidence>
<dbReference type="PIRSF" id="PIRSF019423">
    <property type="entry name" value="NMN_biosyn"/>
    <property type="match status" value="1"/>
</dbReference>
<keyword evidence="3" id="KW-1185">Reference proteome</keyword>
<dbReference type="SUPFAM" id="SSF46785">
    <property type="entry name" value="Winged helix' DNA-binding domain"/>
    <property type="match status" value="1"/>
</dbReference>
<dbReference type="InterPro" id="IPR054105">
    <property type="entry name" value="WHD_NrtR"/>
</dbReference>
<dbReference type="Pfam" id="PF21906">
    <property type="entry name" value="WHD_NrtR"/>
    <property type="match status" value="1"/>
</dbReference>
<proteinExistence type="predicted"/>
<dbReference type="Gene3D" id="1.10.10.10">
    <property type="entry name" value="Winged helix-like DNA-binding domain superfamily/Winged helix DNA-binding domain"/>
    <property type="match status" value="1"/>
</dbReference>
<feature type="domain" description="NrtR DNA-binding winged helix" evidence="1">
    <location>
        <begin position="216"/>
        <end position="275"/>
    </location>
</feature>